<protein>
    <submittedName>
        <fullName evidence="2">Uncharacterized protein</fullName>
    </submittedName>
</protein>
<evidence type="ECO:0000256" key="1">
    <source>
        <dbReference type="SAM" id="MobiDB-lite"/>
    </source>
</evidence>
<dbReference type="GeneID" id="20241067"/>
<feature type="compositionally biased region" description="Basic and acidic residues" evidence="1">
    <location>
        <begin position="1"/>
        <end position="10"/>
    </location>
</feature>
<dbReference type="Proteomes" id="UP000030746">
    <property type="component" value="Unassembled WGS sequence"/>
</dbReference>
<dbReference type="KEGG" id="lgi:LOTGIDRAFT_169116"/>
<organism evidence="2 3">
    <name type="scientific">Lottia gigantea</name>
    <name type="common">Giant owl limpet</name>
    <dbReference type="NCBI Taxonomy" id="225164"/>
    <lineage>
        <taxon>Eukaryota</taxon>
        <taxon>Metazoa</taxon>
        <taxon>Spiralia</taxon>
        <taxon>Lophotrochozoa</taxon>
        <taxon>Mollusca</taxon>
        <taxon>Gastropoda</taxon>
        <taxon>Patellogastropoda</taxon>
        <taxon>Lottioidea</taxon>
        <taxon>Lottiidae</taxon>
        <taxon>Lottia</taxon>
    </lineage>
</organism>
<dbReference type="RefSeq" id="XP_009065670.1">
    <property type="nucleotide sequence ID" value="XM_009067422.1"/>
</dbReference>
<name>V3ZRX7_LOTGI</name>
<dbReference type="CTD" id="20241067"/>
<feature type="compositionally biased region" description="Acidic residues" evidence="1">
    <location>
        <begin position="11"/>
        <end position="21"/>
    </location>
</feature>
<accession>V3ZRX7</accession>
<dbReference type="AlphaFoldDB" id="V3ZRX7"/>
<dbReference type="EMBL" id="KB203629">
    <property type="protein sequence ID" value="ESO83641.1"/>
    <property type="molecule type" value="Genomic_DNA"/>
</dbReference>
<dbReference type="HOGENOM" id="CLU_1557035_0_0_1"/>
<reference evidence="2 3" key="1">
    <citation type="journal article" date="2013" name="Nature">
        <title>Insights into bilaterian evolution from three spiralian genomes.</title>
        <authorList>
            <person name="Simakov O."/>
            <person name="Marletaz F."/>
            <person name="Cho S.J."/>
            <person name="Edsinger-Gonzales E."/>
            <person name="Havlak P."/>
            <person name="Hellsten U."/>
            <person name="Kuo D.H."/>
            <person name="Larsson T."/>
            <person name="Lv J."/>
            <person name="Arendt D."/>
            <person name="Savage R."/>
            <person name="Osoegawa K."/>
            <person name="de Jong P."/>
            <person name="Grimwood J."/>
            <person name="Chapman J.A."/>
            <person name="Shapiro H."/>
            <person name="Aerts A."/>
            <person name="Otillar R.P."/>
            <person name="Terry A.Y."/>
            <person name="Boore J.L."/>
            <person name="Grigoriev I.V."/>
            <person name="Lindberg D.R."/>
            <person name="Seaver E.C."/>
            <person name="Weisblat D.A."/>
            <person name="Putnam N.H."/>
            <person name="Rokhsar D.S."/>
        </authorList>
    </citation>
    <scope>NUCLEOTIDE SEQUENCE [LARGE SCALE GENOMIC DNA]</scope>
</reference>
<proteinExistence type="predicted"/>
<feature type="region of interest" description="Disordered" evidence="1">
    <location>
        <begin position="1"/>
        <end position="23"/>
    </location>
</feature>
<gene>
    <name evidence="2" type="ORF">LOTGIDRAFT_169116</name>
</gene>
<evidence type="ECO:0000313" key="2">
    <source>
        <dbReference type="EMBL" id="ESO83641.1"/>
    </source>
</evidence>
<feature type="region of interest" description="Disordered" evidence="1">
    <location>
        <begin position="87"/>
        <end position="106"/>
    </location>
</feature>
<sequence length="172" mass="19639">MADNEEKSTNEMDEFQSDSEEELRSILEECEQDQQEVIHDINLDENQVGIEQPEVTEVKGDNYMKSSHDDDLNENYNAISYILDENPDGIEQSGVNGDNDIKSSQDVDLDSNQVPIKQPKVTHVKGEKKQGFVIGRVKEASINLFKLMIVNNESDNEFRLQVTKTQFHECCI</sequence>
<evidence type="ECO:0000313" key="3">
    <source>
        <dbReference type="Proteomes" id="UP000030746"/>
    </source>
</evidence>
<keyword evidence="3" id="KW-1185">Reference proteome</keyword>